<proteinExistence type="predicted"/>
<feature type="region of interest" description="Disordered" evidence="2">
    <location>
        <begin position="1"/>
        <end position="38"/>
    </location>
</feature>
<evidence type="ECO:0000256" key="2">
    <source>
        <dbReference type="SAM" id="MobiDB-lite"/>
    </source>
</evidence>
<keyword evidence="4" id="KW-1185">Reference proteome</keyword>
<dbReference type="EMBL" id="NJES01000225">
    <property type="protein sequence ID" value="PHH75280.1"/>
    <property type="molecule type" value="Genomic_DNA"/>
</dbReference>
<dbReference type="AlphaFoldDB" id="A0A2C5Z659"/>
<evidence type="ECO:0000313" key="3">
    <source>
        <dbReference type="EMBL" id="PHH75280.1"/>
    </source>
</evidence>
<gene>
    <name evidence="3" type="ORF">CDD80_2497</name>
</gene>
<dbReference type="Proteomes" id="UP000226431">
    <property type="component" value="Unassembled WGS sequence"/>
</dbReference>
<feature type="coiled-coil region" evidence="1">
    <location>
        <begin position="134"/>
        <end position="208"/>
    </location>
</feature>
<reference evidence="3 4" key="1">
    <citation type="submission" date="2017-06" db="EMBL/GenBank/DDBJ databases">
        <title>Ant-infecting Ophiocordyceps genomes reveal a high diversity of potential behavioral manipulation genes and a possible major role for enterotoxins.</title>
        <authorList>
            <person name="De Bekker C."/>
            <person name="Evans H.C."/>
            <person name="Brachmann A."/>
            <person name="Hughes D.P."/>
        </authorList>
    </citation>
    <scope>NUCLEOTIDE SEQUENCE [LARGE SCALE GENOMIC DNA]</scope>
    <source>
        <strain evidence="3 4">Map16</strain>
    </source>
</reference>
<accession>A0A2C5Z659</accession>
<keyword evidence="1" id="KW-0175">Coiled coil</keyword>
<sequence>MDNGTTLEVQHPSQPISWSGTNSEASQTSIATPQSPDQVRNEELLELEYMEQQEEAIYESQRRLDFMDVRVDGHDARFQDLEHDTYEQFVLLENMDYDLKSCNATINDQAVIIQELEWKIEDQEASSARLRAYFEEQTAKADSQREELKAMIKEQGETFEKRQQMLETEMKYLQVRVSQQKLMLEAQEKDYEEQEARYRERFDSIEADCRKKDREYTERFKGFRMDDFTYLRKTVQDEATRLENYQKHMMHYESSTNQLHLRVSTSEQQFDRLLAAKVEESKKMLNEEMDRVMRQKIVKMESDTASQLAEINRILTGWDNAFATVLEGRRNLSTLQANAGTHLQNGEE</sequence>
<organism evidence="3 4">
    <name type="scientific">Ophiocordyceps camponoti-rufipedis</name>
    <dbReference type="NCBI Taxonomy" id="2004952"/>
    <lineage>
        <taxon>Eukaryota</taxon>
        <taxon>Fungi</taxon>
        <taxon>Dikarya</taxon>
        <taxon>Ascomycota</taxon>
        <taxon>Pezizomycotina</taxon>
        <taxon>Sordariomycetes</taxon>
        <taxon>Hypocreomycetidae</taxon>
        <taxon>Hypocreales</taxon>
        <taxon>Ophiocordycipitaceae</taxon>
        <taxon>Ophiocordyceps</taxon>
    </lineage>
</organism>
<evidence type="ECO:0000256" key="1">
    <source>
        <dbReference type="SAM" id="Coils"/>
    </source>
</evidence>
<comment type="caution">
    <text evidence="3">The sequence shown here is derived from an EMBL/GenBank/DDBJ whole genome shotgun (WGS) entry which is preliminary data.</text>
</comment>
<protein>
    <submittedName>
        <fullName evidence="3">Uncharacterized protein</fullName>
    </submittedName>
</protein>
<name>A0A2C5Z659_9HYPO</name>
<evidence type="ECO:0000313" key="4">
    <source>
        <dbReference type="Proteomes" id="UP000226431"/>
    </source>
</evidence>